<accession>A0A367W3Q7</accession>
<comment type="caution">
    <text evidence="1">The sequence shown here is derived from an EMBL/GenBank/DDBJ whole genome shotgun (WGS) entry which is preliminary data.</text>
</comment>
<gene>
    <name evidence="1" type="ORF">TH19_14845</name>
</gene>
<name>A0A367W3Q7_9PROT</name>
<dbReference type="RefSeq" id="WP_114103054.1">
    <property type="nucleotide sequence ID" value="NZ_JPWF01000009.1"/>
</dbReference>
<reference evidence="1 2" key="1">
    <citation type="submission" date="2014-07" db="EMBL/GenBank/DDBJ databases">
        <title>Draft genome sequence of Thalassospira profundimaris 35.</title>
        <authorList>
            <person name="Lai Q."/>
            <person name="Shao Z."/>
        </authorList>
    </citation>
    <scope>NUCLEOTIDE SEQUENCE [LARGE SCALE GENOMIC DNA]</scope>
    <source>
        <strain evidence="1 2">35</strain>
    </source>
</reference>
<protein>
    <recommendedName>
        <fullName evidence="3">DUF1127 domain-containing protein</fullName>
    </recommendedName>
</protein>
<evidence type="ECO:0000313" key="1">
    <source>
        <dbReference type="EMBL" id="RCK34993.1"/>
    </source>
</evidence>
<organism evidence="1 2">
    <name type="scientific">Thalassospira profundimaris</name>
    <dbReference type="NCBI Taxonomy" id="502049"/>
    <lineage>
        <taxon>Bacteria</taxon>
        <taxon>Pseudomonadati</taxon>
        <taxon>Pseudomonadota</taxon>
        <taxon>Alphaproteobacteria</taxon>
        <taxon>Rhodospirillales</taxon>
        <taxon>Thalassospiraceae</taxon>
        <taxon>Thalassospira</taxon>
    </lineage>
</organism>
<proteinExistence type="predicted"/>
<evidence type="ECO:0008006" key="3">
    <source>
        <dbReference type="Google" id="ProtNLM"/>
    </source>
</evidence>
<dbReference type="OrthoDB" id="7364494at2"/>
<sequence length="77" mass="8518">MPAQITNDSLVATTNVAPVSGASIWRWLALLPRKWAKAAKVARDTEMLRHAPRELLDDIGIARSDIAFICEHGRAPR</sequence>
<evidence type="ECO:0000313" key="2">
    <source>
        <dbReference type="Proteomes" id="UP000253226"/>
    </source>
</evidence>
<dbReference type="Proteomes" id="UP000253226">
    <property type="component" value="Unassembled WGS sequence"/>
</dbReference>
<dbReference type="AlphaFoldDB" id="A0A367W3Q7"/>
<dbReference type="EMBL" id="JPWF01000009">
    <property type="protein sequence ID" value="RCK34993.1"/>
    <property type="molecule type" value="Genomic_DNA"/>
</dbReference>